<dbReference type="InterPro" id="IPR006068">
    <property type="entry name" value="ATPase_P-typ_cation-transptr_C"/>
</dbReference>
<feature type="transmembrane region" description="Helical" evidence="8">
    <location>
        <begin position="329"/>
        <end position="351"/>
    </location>
</feature>
<dbReference type="Pfam" id="PF00690">
    <property type="entry name" value="Cation_ATPase_N"/>
    <property type="match status" value="1"/>
</dbReference>
<dbReference type="GO" id="GO:0005886">
    <property type="term" value="C:plasma membrane"/>
    <property type="evidence" value="ECO:0007669"/>
    <property type="project" value="TreeGrafter"/>
</dbReference>
<reference evidence="11" key="1">
    <citation type="submission" date="2022-11" db="UniProtKB">
        <authorList>
            <consortium name="WormBaseParasite"/>
        </authorList>
    </citation>
    <scope>IDENTIFICATION</scope>
</reference>
<dbReference type="GO" id="GO:0005524">
    <property type="term" value="F:ATP binding"/>
    <property type="evidence" value="ECO:0007669"/>
    <property type="project" value="UniProtKB-KW"/>
</dbReference>
<dbReference type="InterPro" id="IPR004014">
    <property type="entry name" value="ATPase_P-typ_cation-transptr_N"/>
</dbReference>
<dbReference type="SFLD" id="SFLDG00002">
    <property type="entry name" value="C1.7:_P-type_atpase_like"/>
    <property type="match status" value="1"/>
</dbReference>
<keyword evidence="3" id="KW-0547">Nucleotide-binding</keyword>
<name>A0A914QYF6_9BILA</name>
<dbReference type="GO" id="GO:0005391">
    <property type="term" value="F:P-type sodium:potassium-exchanging transporter activity"/>
    <property type="evidence" value="ECO:0007669"/>
    <property type="project" value="TreeGrafter"/>
</dbReference>
<feature type="transmembrane region" description="Helical" evidence="8">
    <location>
        <begin position="879"/>
        <end position="907"/>
    </location>
</feature>
<evidence type="ECO:0000259" key="9">
    <source>
        <dbReference type="SMART" id="SM00831"/>
    </source>
</evidence>
<dbReference type="InterPro" id="IPR023299">
    <property type="entry name" value="ATPase_P-typ_cyto_dom_N"/>
</dbReference>
<evidence type="ECO:0000256" key="7">
    <source>
        <dbReference type="ARBA" id="ARBA00023136"/>
    </source>
</evidence>
<dbReference type="SFLD" id="SFLDF00027">
    <property type="entry name" value="p-type_atpase"/>
    <property type="match status" value="1"/>
</dbReference>
<dbReference type="SUPFAM" id="SSF56784">
    <property type="entry name" value="HAD-like"/>
    <property type="match status" value="1"/>
</dbReference>
<dbReference type="InterPro" id="IPR050510">
    <property type="entry name" value="Cation_transp_ATPase_P-type"/>
</dbReference>
<feature type="transmembrane region" description="Helical" evidence="8">
    <location>
        <begin position="953"/>
        <end position="971"/>
    </location>
</feature>
<protein>
    <submittedName>
        <fullName evidence="11">Cation-transporting P-type ATPase N-terminal domain-containing protein</fullName>
    </submittedName>
</protein>
<dbReference type="InterPro" id="IPR023214">
    <property type="entry name" value="HAD_sf"/>
</dbReference>
<evidence type="ECO:0000256" key="8">
    <source>
        <dbReference type="SAM" id="Phobius"/>
    </source>
</evidence>
<feature type="transmembrane region" description="Helical" evidence="8">
    <location>
        <begin position="164"/>
        <end position="184"/>
    </location>
</feature>
<keyword evidence="2 8" id="KW-0812">Transmembrane</keyword>
<comment type="subcellular location">
    <subcellularLocation>
        <location evidence="1">Membrane</location>
        <topology evidence="1">Multi-pass membrane protein</topology>
    </subcellularLocation>
</comment>
<feature type="transmembrane region" description="Helical" evidence="8">
    <location>
        <begin position="991"/>
        <end position="1010"/>
    </location>
</feature>
<keyword evidence="4" id="KW-0067">ATP-binding</keyword>
<dbReference type="GO" id="GO:0006883">
    <property type="term" value="P:intracellular sodium ion homeostasis"/>
    <property type="evidence" value="ECO:0007669"/>
    <property type="project" value="TreeGrafter"/>
</dbReference>
<dbReference type="Pfam" id="PF13246">
    <property type="entry name" value="Cation_ATPase"/>
    <property type="match status" value="1"/>
</dbReference>
<feature type="domain" description="Cation-transporting P-type ATPase N-terminal" evidence="9">
    <location>
        <begin position="75"/>
        <end position="157"/>
    </location>
</feature>
<keyword evidence="5" id="KW-1278">Translocase</keyword>
<dbReference type="Proteomes" id="UP000887578">
    <property type="component" value="Unplaced"/>
</dbReference>
<evidence type="ECO:0000313" key="11">
    <source>
        <dbReference type="WBParaSite" id="PDA_v2.g9160.t1"/>
    </source>
</evidence>
<dbReference type="InterPro" id="IPR023298">
    <property type="entry name" value="ATPase_P-typ_TM_dom_sf"/>
</dbReference>
<feature type="transmembrane region" description="Helical" evidence="8">
    <location>
        <begin position="811"/>
        <end position="835"/>
    </location>
</feature>
<keyword evidence="10" id="KW-1185">Reference proteome</keyword>
<dbReference type="PANTHER" id="PTHR43294:SF5">
    <property type="entry name" value="CATION-TRANSPORTING P-TYPE ATPASE N-TERMINAL DOMAIN-CONTAINING PROTEIN"/>
    <property type="match status" value="1"/>
</dbReference>
<organism evidence="10 11">
    <name type="scientific">Panagrolaimus davidi</name>
    <dbReference type="NCBI Taxonomy" id="227884"/>
    <lineage>
        <taxon>Eukaryota</taxon>
        <taxon>Metazoa</taxon>
        <taxon>Ecdysozoa</taxon>
        <taxon>Nematoda</taxon>
        <taxon>Chromadorea</taxon>
        <taxon>Rhabditida</taxon>
        <taxon>Tylenchina</taxon>
        <taxon>Panagrolaimomorpha</taxon>
        <taxon>Panagrolaimoidea</taxon>
        <taxon>Panagrolaimidae</taxon>
        <taxon>Panagrolaimus</taxon>
    </lineage>
</organism>
<dbReference type="Pfam" id="PF00689">
    <property type="entry name" value="Cation_ATPase_C"/>
    <property type="match status" value="1"/>
</dbReference>
<dbReference type="PROSITE" id="PS00154">
    <property type="entry name" value="ATPASE_E1_E2"/>
    <property type="match status" value="1"/>
</dbReference>
<sequence length="1058" mass="118437">MTSETIRNQKDWTQTISSPTIRSRKDWNQTINSYSTFTTSGRPPWLPRIPESLRERTLTIKKNPTGARDLSSAFSEHTWGLDQLSHRHRRSNINHRHPKESKGLTSEQAAIYLERYGKNELPKPKEISNLKLFFKQFANLLWILLLIIDLLSLIGFIADPTQLSQLWLTILIFCVIFCMCCISFKHEKEARKVVAGFQNLLPENCIVIRDGHEKTISAEELVNGDIIIIKSGTRVPADARIIYCSQLKLETSSITGEAEPVEYQSEPVAENITIFESRNVAFDGSLCVDGEGVGVVIRTGTSTVIGQIAHLTTGQPVNKSRIEIQLWRFVVFLMVAAFVLGLALFITGGFIHHWKNIVALICTAFLGCGIGLVPTGMPATVTSMIAVVARRLAEQNVFLKRLDIVEALGSVNIIASDKTGTLTKNVMTVTDCWYYDQIIHGAPVPEKTGEQAGIDSFSSPVKNLLEIMCVCNASKFLHEENAIIEMEADTKVNGFEKPKPLKAASGAPSEIAMLRYADDLIDIEGLRKSHTIVFEIPFNSKRKWHLMIAKGDLTDDGHANYTLFIKGASEILIEHCKDILTKDGAIPFDHKVNDKFQNAYNIFGSQGRRVLGFFFKTFTADANIAFDFDAGNFDIENLIFAGVCAIMDPPRDETHIAIEQCRNAGIKVFMVTGDHALTAAAIAREIKLIQDVPNQPRDYEVLQGDEISRLSEAQWDQLILEKNALVFARTTPEQKLLIVEQCQKRKQIIAMTGDGVNDSPALKKADIGIAMGTGSDVAKQAADIILMDDNFASIVKGVQEGRIMFENIKKLIAYIAVHCVPELWGIVVNFCFGFPLGITSLQLMAIDLGTEIAPGVAMAKEPMEGDLMNRPPRRRDQTLVSNTLIFFAYFYGPIITSIGCFLSYYYVYWTYGFGLRDLWMIAIDHFQVNGPNIIVNNHTYTWEDQLYMQAQSASAWQMAIVFGQFFMMLCVRTRRQSIFSHGIFRNRMAVLGQLIAILLVCIMIYVPYINDFFGGAPIPFGCWIVAGIVGCINVAFHEFRKFLVRTSPKNPIVRSLKW</sequence>
<dbReference type="InterPro" id="IPR008250">
    <property type="entry name" value="ATPase_P-typ_transduc_dom_A_sf"/>
</dbReference>
<dbReference type="PANTHER" id="PTHR43294">
    <property type="entry name" value="SODIUM/POTASSIUM-TRANSPORTING ATPASE SUBUNIT ALPHA"/>
    <property type="match status" value="1"/>
</dbReference>
<keyword evidence="6 8" id="KW-1133">Transmembrane helix</keyword>
<dbReference type="SFLD" id="SFLDS00003">
    <property type="entry name" value="Haloacid_Dehalogenase"/>
    <property type="match status" value="1"/>
</dbReference>
<feature type="transmembrane region" description="Helical" evidence="8">
    <location>
        <begin position="137"/>
        <end position="158"/>
    </location>
</feature>
<dbReference type="AlphaFoldDB" id="A0A914QYF6"/>
<accession>A0A914QYF6</accession>
<keyword evidence="7 8" id="KW-0472">Membrane</keyword>
<dbReference type="SUPFAM" id="SSF81653">
    <property type="entry name" value="Calcium ATPase, transduction domain A"/>
    <property type="match status" value="1"/>
</dbReference>
<dbReference type="GO" id="GO:0016887">
    <property type="term" value="F:ATP hydrolysis activity"/>
    <property type="evidence" value="ECO:0007669"/>
    <property type="project" value="InterPro"/>
</dbReference>
<evidence type="ECO:0000256" key="6">
    <source>
        <dbReference type="ARBA" id="ARBA00022989"/>
    </source>
</evidence>
<dbReference type="Gene3D" id="3.40.1110.10">
    <property type="entry name" value="Calcium-transporting ATPase, cytoplasmic domain N"/>
    <property type="match status" value="1"/>
</dbReference>
<dbReference type="SUPFAM" id="SSF81660">
    <property type="entry name" value="Metal cation-transporting ATPase, ATP-binding domain N"/>
    <property type="match status" value="1"/>
</dbReference>
<dbReference type="Gene3D" id="2.70.150.10">
    <property type="entry name" value="Calcium-transporting ATPase, cytoplasmic transduction domain A"/>
    <property type="match status" value="1"/>
</dbReference>
<dbReference type="InterPro" id="IPR044492">
    <property type="entry name" value="P_typ_ATPase_HD_dom"/>
</dbReference>
<proteinExistence type="predicted"/>
<dbReference type="GO" id="GO:1902600">
    <property type="term" value="P:proton transmembrane transport"/>
    <property type="evidence" value="ECO:0007669"/>
    <property type="project" value="TreeGrafter"/>
</dbReference>
<dbReference type="GO" id="GO:0036376">
    <property type="term" value="P:sodium ion export across plasma membrane"/>
    <property type="evidence" value="ECO:0007669"/>
    <property type="project" value="TreeGrafter"/>
</dbReference>
<evidence type="ECO:0000256" key="1">
    <source>
        <dbReference type="ARBA" id="ARBA00004141"/>
    </source>
</evidence>
<dbReference type="Gene3D" id="3.40.50.1000">
    <property type="entry name" value="HAD superfamily/HAD-like"/>
    <property type="match status" value="1"/>
</dbReference>
<dbReference type="WBParaSite" id="PDA_v2.g9160.t1">
    <property type="protein sequence ID" value="PDA_v2.g9160.t1"/>
    <property type="gene ID" value="PDA_v2.g9160"/>
</dbReference>
<evidence type="ECO:0000256" key="2">
    <source>
        <dbReference type="ARBA" id="ARBA00022692"/>
    </source>
</evidence>
<dbReference type="PRINTS" id="PR00119">
    <property type="entry name" value="CATATPASE"/>
</dbReference>
<dbReference type="Pfam" id="PF08282">
    <property type="entry name" value="Hydrolase_3"/>
    <property type="match status" value="1"/>
</dbReference>
<dbReference type="InterPro" id="IPR001757">
    <property type="entry name" value="P_typ_ATPase"/>
</dbReference>
<feature type="transmembrane region" description="Helical" evidence="8">
    <location>
        <begin position="1016"/>
        <end position="1036"/>
    </location>
</feature>
<dbReference type="GO" id="GO:0030007">
    <property type="term" value="P:intracellular potassium ion homeostasis"/>
    <property type="evidence" value="ECO:0007669"/>
    <property type="project" value="TreeGrafter"/>
</dbReference>
<dbReference type="InterPro" id="IPR018303">
    <property type="entry name" value="ATPase_P-typ_P_site"/>
</dbReference>
<dbReference type="SMART" id="SM00831">
    <property type="entry name" value="Cation_ATPase_N"/>
    <property type="match status" value="1"/>
</dbReference>
<dbReference type="Pfam" id="PF00122">
    <property type="entry name" value="E1-E2_ATPase"/>
    <property type="match status" value="1"/>
</dbReference>
<evidence type="ECO:0000256" key="3">
    <source>
        <dbReference type="ARBA" id="ARBA00022741"/>
    </source>
</evidence>
<dbReference type="InterPro" id="IPR059000">
    <property type="entry name" value="ATPase_P-type_domA"/>
</dbReference>
<evidence type="ECO:0000313" key="10">
    <source>
        <dbReference type="Proteomes" id="UP000887578"/>
    </source>
</evidence>
<dbReference type="InterPro" id="IPR036412">
    <property type="entry name" value="HAD-like_sf"/>
</dbReference>
<dbReference type="FunFam" id="3.40.50.1000:FF:000083">
    <property type="entry name" value="Sodium/potassium-transporting ATPase subunit alpha"/>
    <property type="match status" value="1"/>
</dbReference>
<evidence type="ECO:0000256" key="5">
    <source>
        <dbReference type="ARBA" id="ARBA00022967"/>
    </source>
</evidence>
<evidence type="ECO:0000256" key="4">
    <source>
        <dbReference type="ARBA" id="ARBA00022840"/>
    </source>
</evidence>
<dbReference type="GO" id="GO:1990573">
    <property type="term" value="P:potassium ion import across plasma membrane"/>
    <property type="evidence" value="ECO:0007669"/>
    <property type="project" value="TreeGrafter"/>
</dbReference>
<dbReference type="SUPFAM" id="SSF81665">
    <property type="entry name" value="Calcium ATPase, transmembrane domain M"/>
    <property type="match status" value="1"/>
</dbReference>
<dbReference type="NCBIfam" id="TIGR01494">
    <property type="entry name" value="ATPase_P-type"/>
    <property type="match status" value="2"/>
</dbReference>
<dbReference type="PRINTS" id="PR00121">
    <property type="entry name" value="NAKATPASE"/>
</dbReference>
<dbReference type="Gene3D" id="1.20.1110.10">
    <property type="entry name" value="Calcium-transporting ATPase, transmembrane domain"/>
    <property type="match status" value="1"/>
</dbReference>